<dbReference type="Pfam" id="PF09524">
    <property type="entry name" value="Phg_2220_C"/>
    <property type="match status" value="1"/>
</dbReference>
<comment type="caution">
    <text evidence="2">The sequence shown here is derived from an EMBL/GenBank/DDBJ whole genome shotgun (WGS) entry which is preliminary data.</text>
</comment>
<dbReference type="AlphaFoldDB" id="A0A0F8Z556"/>
<evidence type="ECO:0000313" key="2">
    <source>
        <dbReference type="EMBL" id="KKK88873.1"/>
    </source>
</evidence>
<proteinExistence type="predicted"/>
<accession>A0A0F8Z556</accession>
<dbReference type="InterPro" id="IPR011741">
    <property type="entry name" value="Phg_2220_C"/>
</dbReference>
<name>A0A0F8Z556_9ZZZZ</name>
<organism evidence="2">
    <name type="scientific">marine sediment metagenome</name>
    <dbReference type="NCBI Taxonomy" id="412755"/>
    <lineage>
        <taxon>unclassified sequences</taxon>
        <taxon>metagenomes</taxon>
        <taxon>ecological metagenomes</taxon>
    </lineage>
</organism>
<sequence length="132" mass="15654">MDIDSKIDSILDFYVKLTGRTKLKITPALGSGIKARLREGYEVEDCIKVIRWKHSQWWDDDHMKNFCNPITLFRPCHFAIYLCEAEENLEVIIKEEYDKFVECIFESRQKDKYLKFEDYRAKYLAGEVVSNG</sequence>
<protein>
    <recommendedName>
        <fullName evidence="1">Phage conserved hypothetical protein C-terminal domain-containing protein</fullName>
    </recommendedName>
</protein>
<evidence type="ECO:0000259" key="1">
    <source>
        <dbReference type="Pfam" id="PF09524"/>
    </source>
</evidence>
<reference evidence="2" key="1">
    <citation type="journal article" date="2015" name="Nature">
        <title>Complex archaea that bridge the gap between prokaryotes and eukaryotes.</title>
        <authorList>
            <person name="Spang A."/>
            <person name="Saw J.H."/>
            <person name="Jorgensen S.L."/>
            <person name="Zaremba-Niedzwiedzka K."/>
            <person name="Martijn J."/>
            <person name="Lind A.E."/>
            <person name="van Eijk R."/>
            <person name="Schleper C."/>
            <person name="Guy L."/>
            <person name="Ettema T.J."/>
        </authorList>
    </citation>
    <scope>NUCLEOTIDE SEQUENCE</scope>
</reference>
<dbReference type="EMBL" id="LAZR01049767">
    <property type="protein sequence ID" value="KKK88873.1"/>
    <property type="molecule type" value="Genomic_DNA"/>
</dbReference>
<gene>
    <name evidence="2" type="ORF">LCGC14_2738780</name>
</gene>
<feature type="domain" description="Phage conserved hypothetical protein C-terminal" evidence="1">
    <location>
        <begin position="31"/>
        <end position="82"/>
    </location>
</feature>